<dbReference type="VEuPathDB" id="FungiDB:YALI0_F14289g"/>
<gene>
    <name evidence="3" type="ORF">B0I71DRAFT_126563</name>
</gene>
<sequence length="165" mass="18243">MADISPKNTTGGPRPGPLTTDPPPSGDFKVEESIQQLKDLQQQITELRHRMPSLLRSLATIQDSDSAQAVFGRTAKEATLLQTKVDEFVQNSRQSQHVFKYIETRKKELESGVSSAPEPVKIEKLESSIKVDDTVDQLGMDDLDMLDFNGGGDETSALFDDMYNA</sequence>
<accession>A0A371CF70</accession>
<feature type="coiled-coil region" evidence="1">
    <location>
        <begin position="30"/>
        <end position="57"/>
    </location>
</feature>
<evidence type="ECO:0000256" key="2">
    <source>
        <dbReference type="SAM" id="MobiDB-lite"/>
    </source>
</evidence>
<evidence type="ECO:0000313" key="3">
    <source>
        <dbReference type="EMBL" id="RDW28927.1"/>
    </source>
</evidence>
<dbReference type="AlphaFoldDB" id="A0A371CF70"/>
<organism evidence="3 4">
    <name type="scientific">Yarrowia lipolytica</name>
    <name type="common">Candida lipolytica</name>
    <dbReference type="NCBI Taxonomy" id="4952"/>
    <lineage>
        <taxon>Eukaryota</taxon>
        <taxon>Fungi</taxon>
        <taxon>Dikarya</taxon>
        <taxon>Ascomycota</taxon>
        <taxon>Saccharomycotina</taxon>
        <taxon>Dipodascomycetes</taxon>
        <taxon>Dipodascales</taxon>
        <taxon>Dipodascales incertae sedis</taxon>
        <taxon>Yarrowia</taxon>
    </lineage>
</organism>
<dbReference type="VEuPathDB" id="FungiDB:YALI1_F19140g"/>
<name>A0A371CF70_YARLL</name>
<dbReference type="OrthoDB" id="4089662at2759"/>
<feature type="compositionally biased region" description="Pro residues" evidence="2">
    <location>
        <begin position="14"/>
        <end position="25"/>
    </location>
</feature>
<dbReference type="EMBL" id="KZ858948">
    <property type="protein sequence ID" value="RDW28927.1"/>
    <property type="molecule type" value="Genomic_DNA"/>
</dbReference>
<evidence type="ECO:0000313" key="4">
    <source>
        <dbReference type="Proteomes" id="UP000256601"/>
    </source>
</evidence>
<evidence type="ECO:0000256" key="1">
    <source>
        <dbReference type="SAM" id="Coils"/>
    </source>
</evidence>
<keyword evidence="1" id="KW-0175">Coiled coil</keyword>
<dbReference type="Proteomes" id="UP000256601">
    <property type="component" value="Unassembled WGS sequence"/>
</dbReference>
<reference evidence="3 4" key="1">
    <citation type="submission" date="2018-07" db="EMBL/GenBank/DDBJ databases">
        <title>Draft Genome Assemblies for Five Robust Yarrowia lipolytica Strains Exhibiting High Lipid Production and Pentose Sugar Utilization and Sugar Alcohol Secretion from Undetoxified Lignocellulosic Biomass Hydrolysates.</title>
        <authorList>
            <consortium name="DOE Joint Genome Institute"/>
            <person name="Walker C."/>
            <person name="Ryu S."/>
            <person name="Na H."/>
            <person name="Zane M."/>
            <person name="LaButti K."/>
            <person name="Lipzen A."/>
            <person name="Haridas S."/>
            <person name="Barry K."/>
            <person name="Grigoriev I.V."/>
            <person name="Quarterman J."/>
            <person name="Slininger P."/>
            <person name="Dien B."/>
            <person name="Trinh C.T."/>
        </authorList>
    </citation>
    <scope>NUCLEOTIDE SEQUENCE [LARGE SCALE GENOMIC DNA]</scope>
    <source>
        <strain evidence="3 4">YB392</strain>
    </source>
</reference>
<feature type="region of interest" description="Disordered" evidence="2">
    <location>
        <begin position="1"/>
        <end position="29"/>
    </location>
</feature>
<protein>
    <submittedName>
        <fullName evidence="3">Uncharacterized protein</fullName>
    </submittedName>
</protein>
<proteinExistence type="predicted"/>